<dbReference type="SUPFAM" id="SSF54373">
    <property type="entry name" value="FAD-linked reductases, C-terminal domain"/>
    <property type="match status" value="1"/>
</dbReference>
<keyword evidence="5" id="KW-0503">Monooxygenase</keyword>
<evidence type="ECO:0000313" key="8">
    <source>
        <dbReference type="Proteomes" id="UP000800092"/>
    </source>
</evidence>
<name>A0A6A6HHR1_VIRVR</name>
<keyword evidence="2" id="KW-0285">Flavoprotein</keyword>
<dbReference type="EMBL" id="ML991782">
    <property type="protein sequence ID" value="KAF2237000.1"/>
    <property type="molecule type" value="Genomic_DNA"/>
</dbReference>
<keyword evidence="3" id="KW-0274">FAD</keyword>
<dbReference type="AlphaFoldDB" id="A0A6A6HHR1"/>
<dbReference type="PRINTS" id="PR00420">
    <property type="entry name" value="RNGMNOXGNASE"/>
</dbReference>
<evidence type="ECO:0000313" key="7">
    <source>
        <dbReference type="EMBL" id="KAF2237000.1"/>
    </source>
</evidence>
<organism evidence="7 8">
    <name type="scientific">Viridothelium virens</name>
    <name type="common">Speckled blister lichen</name>
    <name type="synonym">Trypethelium virens</name>
    <dbReference type="NCBI Taxonomy" id="1048519"/>
    <lineage>
        <taxon>Eukaryota</taxon>
        <taxon>Fungi</taxon>
        <taxon>Dikarya</taxon>
        <taxon>Ascomycota</taxon>
        <taxon>Pezizomycotina</taxon>
        <taxon>Dothideomycetes</taxon>
        <taxon>Dothideomycetes incertae sedis</taxon>
        <taxon>Trypetheliales</taxon>
        <taxon>Trypetheliaceae</taxon>
        <taxon>Viridothelium</taxon>
    </lineage>
</organism>
<gene>
    <name evidence="7" type="ORF">EV356DRAFT_497284</name>
</gene>
<comment type="similarity">
    <text evidence="1">Belongs to the paxM FAD-dependent monooxygenase family.</text>
</comment>
<reference evidence="7" key="1">
    <citation type="journal article" date="2020" name="Stud. Mycol.">
        <title>101 Dothideomycetes genomes: a test case for predicting lifestyles and emergence of pathogens.</title>
        <authorList>
            <person name="Haridas S."/>
            <person name="Albert R."/>
            <person name="Binder M."/>
            <person name="Bloem J."/>
            <person name="Labutti K."/>
            <person name="Salamov A."/>
            <person name="Andreopoulos B."/>
            <person name="Baker S."/>
            <person name="Barry K."/>
            <person name="Bills G."/>
            <person name="Bluhm B."/>
            <person name="Cannon C."/>
            <person name="Castanera R."/>
            <person name="Culley D."/>
            <person name="Daum C."/>
            <person name="Ezra D."/>
            <person name="Gonzalez J."/>
            <person name="Henrissat B."/>
            <person name="Kuo A."/>
            <person name="Liang C."/>
            <person name="Lipzen A."/>
            <person name="Lutzoni F."/>
            <person name="Magnuson J."/>
            <person name="Mondo S."/>
            <person name="Nolan M."/>
            <person name="Ohm R."/>
            <person name="Pangilinan J."/>
            <person name="Park H.-J."/>
            <person name="Ramirez L."/>
            <person name="Alfaro M."/>
            <person name="Sun H."/>
            <person name="Tritt A."/>
            <person name="Yoshinaga Y."/>
            <person name="Zwiers L.-H."/>
            <person name="Turgeon B."/>
            <person name="Goodwin S."/>
            <person name="Spatafora J."/>
            <person name="Crous P."/>
            <person name="Grigoriev I."/>
        </authorList>
    </citation>
    <scope>NUCLEOTIDE SEQUENCE</scope>
    <source>
        <strain evidence="7">Tuck. ex Michener</strain>
    </source>
</reference>
<dbReference type="GO" id="GO:0004497">
    <property type="term" value="F:monooxygenase activity"/>
    <property type="evidence" value="ECO:0007669"/>
    <property type="project" value="UniProtKB-KW"/>
</dbReference>
<evidence type="ECO:0000256" key="4">
    <source>
        <dbReference type="ARBA" id="ARBA00023002"/>
    </source>
</evidence>
<feature type="domain" description="FAD-binding" evidence="6">
    <location>
        <begin position="62"/>
        <end position="324"/>
    </location>
</feature>
<evidence type="ECO:0000256" key="5">
    <source>
        <dbReference type="ARBA" id="ARBA00023033"/>
    </source>
</evidence>
<dbReference type="OrthoDB" id="16820at2759"/>
<proteinExistence type="inferred from homology"/>
<evidence type="ECO:0000256" key="2">
    <source>
        <dbReference type="ARBA" id="ARBA00022630"/>
    </source>
</evidence>
<sequence>MTGFPSITAGIQIPPNAARCLKHLEVFDEVRSSAVHPQSIVIRSYRDGKQLSSLPLVPQMEEHYHSPYLVTRRVDLHGVLLVKAKSLGVLIHMGAKVAEVDFTTPSVTLVGGDLYKGDLVLAGDGTNSSTRQALPGGDKMPFHSGDEVVSIAVDANRLRQSPELRRFVDQPAVTTWFGPDAHVVTYPPKSGDLLHIILSRREDRDTPVQIQPREAYLQELKDFFKDWDNSFVKLLNIAERAMKWTLTEIPNLPNWCHPSGLVAVVGDSAHAMLPYLAQGAAQGLEDAACLSVLFAHVRDRIEIPHLLSIYERLRMPRAHETKRRSKVMRDINSMIDGPEQEKRDRELLANELSEGLSVFWSHPEAQLWTFGYDIVMETQDTMRTYRKHTLGTYTMNGLFTYADSNVPSE</sequence>
<dbReference type="GO" id="GO:0071949">
    <property type="term" value="F:FAD binding"/>
    <property type="evidence" value="ECO:0007669"/>
    <property type="project" value="InterPro"/>
</dbReference>
<evidence type="ECO:0000256" key="3">
    <source>
        <dbReference type="ARBA" id="ARBA00022827"/>
    </source>
</evidence>
<keyword evidence="4" id="KW-0560">Oxidoreductase</keyword>
<dbReference type="InterPro" id="IPR002938">
    <property type="entry name" value="FAD-bd"/>
</dbReference>
<dbReference type="InterPro" id="IPR036188">
    <property type="entry name" value="FAD/NAD-bd_sf"/>
</dbReference>
<dbReference type="SUPFAM" id="SSF51905">
    <property type="entry name" value="FAD/NAD(P)-binding domain"/>
    <property type="match status" value="1"/>
</dbReference>
<dbReference type="Gene3D" id="3.50.50.60">
    <property type="entry name" value="FAD/NAD(P)-binding domain"/>
    <property type="match status" value="1"/>
</dbReference>
<accession>A0A6A6HHR1</accession>
<protein>
    <submittedName>
        <fullName evidence="7">FAD/NAD(P)-binding domain-containing protein</fullName>
    </submittedName>
</protein>
<evidence type="ECO:0000256" key="1">
    <source>
        <dbReference type="ARBA" id="ARBA00007992"/>
    </source>
</evidence>
<dbReference type="PANTHER" id="PTHR13789:SF147">
    <property type="entry name" value="PUTATIVE (AFU_ORTHOLOGUE AFUA_2G01950)-RELATED"/>
    <property type="match status" value="1"/>
</dbReference>
<dbReference type="Pfam" id="PF01494">
    <property type="entry name" value="FAD_binding_3"/>
    <property type="match status" value="1"/>
</dbReference>
<dbReference type="PANTHER" id="PTHR13789">
    <property type="entry name" value="MONOOXYGENASE"/>
    <property type="match status" value="1"/>
</dbReference>
<dbReference type="InterPro" id="IPR050493">
    <property type="entry name" value="FAD-dep_Monooxygenase_BioMet"/>
</dbReference>
<evidence type="ECO:0000259" key="6">
    <source>
        <dbReference type="Pfam" id="PF01494"/>
    </source>
</evidence>
<dbReference type="Proteomes" id="UP000800092">
    <property type="component" value="Unassembled WGS sequence"/>
</dbReference>
<keyword evidence="8" id="KW-1185">Reference proteome</keyword>